<dbReference type="FunFam" id="3.40.50.300:FF:002576">
    <property type="entry name" value="ABC transporter, putative"/>
    <property type="match status" value="1"/>
</dbReference>
<feature type="transmembrane region" description="Helical" evidence="9">
    <location>
        <begin position="860"/>
        <end position="883"/>
    </location>
</feature>
<keyword evidence="2" id="KW-0813">Transport</keyword>
<dbReference type="PROSITE" id="PS50893">
    <property type="entry name" value="ABC_TRANSPORTER_2"/>
    <property type="match status" value="2"/>
</dbReference>
<dbReference type="GO" id="GO:0005774">
    <property type="term" value="C:vacuolar membrane"/>
    <property type="evidence" value="ECO:0007669"/>
    <property type="project" value="UniProtKB-SubCell"/>
</dbReference>
<sequence length="1446" mass="156646">MDRIIEPSELVGSASVLLKWAFLGSSLLSAAELVQRPNLTPRRPVCVTLVDFAYLLCNMFTAATVFWANAASTFPGRSHVVSDVAVAVAVVWLTASAICQRWKGLCASNFLWALHAIHFVAAASELLAIRLMFSWTRNEDLAAATWRSLLALTTLGSFLFSGFRSSPVVDKDTLQIRRDADEETFSSCGKLSGSAVLRLVVNAGLLSKRVDSDVLPPVRRLKCGQLVACLPSPLVQKWTGPNARIRVFCAFVRVLWHEALWVPLVGLAYFAALIVRVPLLESLIEDVGSQAAKAVSALFLCSCAAEVCLSGFLEYVALRFSTQLKLLMEAALFTKMTRMSASALSEAPAGYLVSLVGVDCDQLHTAVLFFSQALSGLLCLPVVLWMLSKRVGVPPVAGCISWPLASLALSVPVSWIQRGLWKRIVHYRDERLNKMADTLSCVRLVKFYAWEGAVTAAVSRWRAREGRFLFLSNLLDGFVDSLQSSSNSVMTLILLGTFAAVNQSVTLSAAHLFSALYMLSIMDIVFVNMPTVLRYRSMVSQGLQRMAKTLTAEEDEFGACARNNHEVENGAVFLENCTFAWSGPQEGSEEASGSDEPALCDVSLDVTPGALVGVVGLVGSGKSALLAAILGELRRLRGSVHVAGRVAYLPQSACIFNMSIRDNVLFGRRMEPYRYHQVLEACDLTRDLELLPAGDLTEVGEKGETLSGGQKQRVALARAVYSNSDVYLIDDTLSGLDVHVAAKVFARVIGPEGLLRHKTRIMVCNQGVFLNDVNKLLLLSKKRVHLYLSLSDLKADTEVPKALLFGSKQVSPTAKPKDNSYDASLRHEYGAFAQMTSQEMRVTKVGAVDLLRSPVTMSGACLPLAVLCISAHGVAVGLFLIWIKEWTDSSAASGVAQGLSTATWVAVLAALCLCDLLFVTLGGLLLALSFRRLSTRLHGRMVRGVLGSAMSFFVATPRGRLLNRFSTDLHLVDCQLYMTSKEVLQTVAGVLARLVVVGTQAPMACGLGVLSLGAYLSVAAVTVRASNFVRCQEYAWMSRVLQHLTETRDSMSSVRCYGAGRLMCRRFYRLVDGAVRPFWALVACVRLTRLSGAAAGFCAVAGSLLNLSMSAATASRSGVGLALSSSMSIPMLLAAINASLFFCFLGLIALQRAVEYTRLPPEDDCDVDCDSEREGAPNVPAVSPEAGHVAWPTEGEIAFEDFTASYQQGVLAPALNCVSFAIKSREKVGVVGRTGAGKSSLILALLRVLRPLQGRIVIDGVDIASVPLRRLRSTITVIPQEPYLMKGSLRDNIDATQSHTDEDVWEALRKAHLANFVSAHPQGLMLEIGDGADNLSAGQRQLACLARALLRRPRVLLLDEATSRMDGDTEQLVHQTLREGFADCTVLTVAHRLHTVLDCDSSLSFGPAAACSALQLEQRKKETGECSLRPADNEVGERERACLQEK</sequence>
<evidence type="ECO:0000256" key="4">
    <source>
        <dbReference type="ARBA" id="ARBA00022737"/>
    </source>
</evidence>
<feature type="transmembrane region" description="Helical" evidence="9">
    <location>
        <begin position="367"/>
        <end position="388"/>
    </location>
</feature>
<gene>
    <name evidence="12" type="ORF">V5799_012383</name>
</gene>
<name>A0AAQ4EEM7_AMBAM</name>
<keyword evidence="13" id="KW-1185">Reference proteome</keyword>
<dbReference type="SUPFAM" id="SSF52540">
    <property type="entry name" value="P-loop containing nucleoside triphosphate hydrolases"/>
    <property type="match status" value="2"/>
</dbReference>
<feature type="transmembrane region" description="Helical" evidence="9">
    <location>
        <begin position="400"/>
        <end position="421"/>
    </location>
</feature>
<keyword evidence="4" id="KW-0677">Repeat</keyword>
<keyword evidence="8 9" id="KW-0472">Membrane</keyword>
<dbReference type="SUPFAM" id="SSF90123">
    <property type="entry name" value="ABC transporter transmembrane region"/>
    <property type="match status" value="2"/>
</dbReference>
<dbReference type="InterPro" id="IPR050173">
    <property type="entry name" value="ABC_transporter_C-like"/>
</dbReference>
<feature type="transmembrane region" description="Helical" evidence="9">
    <location>
        <begin position="940"/>
        <end position="956"/>
    </location>
</feature>
<evidence type="ECO:0008006" key="14">
    <source>
        <dbReference type="Google" id="ProtNLM"/>
    </source>
</evidence>
<evidence type="ECO:0000259" key="11">
    <source>
        <dbReference type="PROSITE" id="PS50929"/>
    </source>
</evidence>
<feature type="transmembrane region" description="Helical" evidence="9">
    <location>
        <begin position="515"/>
        <end position="535"/>
    </location>
</feature>
<reference evidence="12 13" key="1">
    <citation type="journal article" date="2023" name="Arcadia Sci">
        <title>De novo assembly of a long-read Amblyomma americanum tick genome.</title>
        <authorList>
            <person name="Chou S."/>
            <person name="Poskanzer K.E."/>
            <person name="Rollins M."/>
            <person name="Thuy-Boun P.S."/>
        </authorList>
    </citation>
    <scope>NUCLEOTIDE SEQUENCE [LARGE SCALE GENOMIC DNA]</scope>
    <source>
        <strain evidence="12">F_SG_1</strain>
        <tissue evidence="12">Salivary glands</tissue>
    </source>
</reference>
<feature type="transmembrane region" description="Helical" evidence="9">
    <location>
        <begin position="80"/>
        <end position="98"/>
    </location>
</feature>
<dbReference type="InterPro" id="IPR003593">
    <property type="entry name" value="AAA+_ATPase"/>
</dbReference>
<feature type="domain" description="ABC transmembrane type-1" evidence="11">
    <location>
        <begin position="864"/>
        <end position="1142"/>
    </location>
</feature>
<dbReference type="InterPro" id="IPR011527">
    <property type="entry name" value="ABC1_TM_dom"/>
</dbReference>
<dbReference type="InterPro" id="IPR017871">
    <property type="entry name" value="ABC_transporter-like_CS"/>
</dbReference>
<keyword evidence="6" id="KW-0067">ATP-binding</keyword>
<dbReference type="Proteomes" id="UP001321473">
    <property type="component" value="Unassembled WGS sequence"/>
</dbReference>
<dbReference type="Gene3D" id="3.40.50.300">
    <property type="entry name" value="P-loop containing nucleotide triphosphate hydrolases"/>
    <property type="match status" value="2"/>
</dbReference>
<keyword evidence="7 9" id="KW-1133">Transmembrane helix</keyword>
<dbReference type="GO" id="GO:0005524">
    <property type="term" value="F:ATP binding"/>
    <property type="evidence" value="ECO:0007669"/>
    <property type="project" value="UniProtKB-KW"/>
</dbReference>
<feature type="transmembrane region" description="Helical" evidence="9">
    <location>
        <begin position="1090"/>
        <end position="1109"/>
    </location>
</feature>
<organism evidence="12 13">
    <name type="scientific">Amblyomma americanum</name>
    <name type="common">Lone star tick</name>
    <dbReference type="NCBI Taxonomy" id="6943"/>
    <lineage>
        <taxon>Eukaryota</taxon>
        <taxon>Metazoa</taxon>
        <taxon>Ecdysozoa</taxon>
        <taxon>Arthropoda</taxon>
        <taxon>Chelicerata</taxon>
        <taxon>Arachnida</taxon>
        <taxon>Acari</taxon>
        <taxon>Parasitiformes</taxon>
        <taxon>Ixodida</taxon>
        <taxon>Ixodoidea</taxon>
        <taxon>Ixodidae</taxon>
        <taxon>Amblyomminae</taxon>
        <taxon>Amblyomma</taxon>
    </lineage>
</organism>
<comment type="subcellular location">
    <subcellularLocation>
        <location evidence="1">Vacuole membrane</location>
        <topology evidence="1">Multi-pass membrane protein</topology>
    </subcellularLocation>
</comment>
<evidence type="ECO:0000256" key="3">
    <source>
        <dbReference type="ARBA" id="ARBA00022692"/>
    </source>
</evidence>
<dbReference type="PANTHER" id="PTHR24223:SF443">
    <property type="entry name" value="MULTIDRUG-RESISTANCE LIKE PROTEIN 1, ISOFORM I"/>
    <property type="match status" value="1"/>
</dbReference>
<evidence type="ECO:0000256" key="5">
    <source>
        <dbReference type="ARBA" id="ARBA00022741"/>
    </source>
</evidence>
<evidence type="ECO:0000313" key="12">
    <source>
        <dbReference type="EMBL" id="KAK8773082.1"/>
    </source>
</evidence>
<feature type="domain" description="ABC transporter" evidence="10">
    <location>
        <begin position="572"/>
        <end position="806"/>
    </location>
</feature>
<dbReference type="CDD" id="cd03244">
    <property type="entry name" value="ABCC_MRP_domain2"/>
    <property type="match status" value="1"/>
</dbReference>
<feature type="transmembrane region" description="Helical" evidence="9">
    <location>
        <begin position="46"/>
        <end position="68"/>
    </location>
</feature>
<evidence type="ECO:0000256" key="6">
    <source>
        <dbReference type="ARBA" id="ARBA00022840"/>
    </source>
</evidence>
<dbReference type="SMART" id="SM00382">
    <property type="entry name" value="AAA"/>
    <property type="match status" value="2"/>
</dbReference>
<dbReference type="PROSITE" id="PS50929">
    <property type="entry name" value="ABC_TM1F"/>
    <property type="match status" value="2"/>
</dbReference>
<dbReference type="PANTHER" id="PTHR24223">
    <property type="entry name" value="ATP-BINDING CASSETTE SUB-FAMILY C"/>
    <property type="match status" value="1"/>
</dbReference>
<feature type="transmembrane region" description="Helical" evidence="9">
    <location>
        <begin position="254"/>
        <end position="275"/>
    </location>
</feature>
<dbReference type="InterPro" id="IPR036640">
    <property type="entry name" value="ABC1_TM_sf"/>
</dbReference>
<dbReference type="CDD" id="cd03250">
    <property type="entry name" value="ABCC_MRP_domain1"/>
    <property type="match status" value="1"/>
</dbReference>
<dbReference type="Pfam" id="PF00005">
    <property type="entry name" value="ABC_tran"/>
    <property type="match status" value="2"/>
</dbReference>
<evidence type="ECO:0000256" key="1">
    <source>
        <dbReference type="ARBA" id="ARBA00004128"/>
    </source>
</evidence>
<feature type="transmembrane region" description="Helical" evidence="9">
    <location>
        <begin position="903"/>
        <end position="928"/>
    </location>
</feature>
<dbReference type="EMBL" id="JARKHS020017343">
    <property type="protein sequence ID" value="KAK8773082.1"/>
    <property type="molecule type" value="Genomic_DNA"/>
</dbReference>
<evidence type="ECO:0000256" key="8">
    <source>
        <dbReference type="ARBA" id="ARBA00023136"/>
    </source>
</evidence>
<dbReference type="InterPro" id="IPR003439">
    <property type="entry name" value="ABC_transporter-like_ATP-bd"/>
</dbReference>
<keyword evidence="5" id="KW-0547">Nucleotide-binding</keyword>
<feature type="transmembrane region" description="Helical" evidence="9">
    <location>
        <begin position="145"/>
        <end position="163"/>
    </location>
</feature>
<evidence type="ECO:0000259" key="10">
    <source>
        <dbReference type="PROSITE" id="PS50893"/>
    </source>
</evidence>
<evidence type="ECO:0000256" key="7">
    <source>
        <dbReference type="ARBA" id="ARBA00022989"/>
    </source>
</evidence>
<feature type="transmembrane region" description="Helical" evidence="9">
    <location>
        <begin position="1001"/>
        <end position="1023"/>
    </location>
</feature>
<feature type="domain" description="ABC transmembrane type-1" evidence="11">
    <location>
        <begin position="264"/>
        <end position="522"/>
    </location>
</feature>
<feature type="transmembrane region" description="Helical" evidence="9">
    <location>
        <begin position="295"/>
        <end position="318"/>
    </location>
</feature>
<accession>A0AAQ4EEM7</accession>
<proteinExistence type="predicted"/>
<dbReference type="InterPro" id="IPR027417">
    <property type="entry name" value="P-loop_NTPase"/>
</dbReference>
<dbReference type="GO" id="GO:0016887">
    <property type="term" value="F:ATP hydrolysis activity"/>
    <property type="evidence" value="ECO:0007669"/>
    <property type="project" value="InterPro"/>
</dbReference>
<feature type="domain" description="ABC transporter" evidence="10">
    <location>
        <begin position="1197"/>
        <end position="1433"/>
    </location>
</feature>
<evidence type="ECO:0000256" key="9">
    <source>
        <dbReference type="SAM" id="Phobius"/>
    </source>
</evidence>
<dbReference type="PROSITE" id="PS00211">
    <property type="entry name" value="ABC_TRANSPORTER_1"/>
    <property type="match status" value="2"/>
</dbReference>
<feature type="transmembrane region" description="Helical" evidence="9">
    <location>
        <begin position="1129"/>
        <end position="1150"/>
    </location>
</feature>
<feature type="transmembrane region" description="Helical" evidence="9">
    <location>
        <begin position="110"/>
        <end position="133"/>
    </location>
</feature>
<comment type="caution">
    <text evidence="12">The sequence shown here is derived from an EMBL/GenBank/DDBJ whole genome shotgun (WGS) entry which is preliminary data.</text>
</comment>
<dbReference type="Gene3D" id="1.20.1560.10">
    <property type="entry name" value="ABC transporter type 1, transmembrane domain"/>
    <property type="match status" value="2"/>
</dbReference>
<dbReference type="FunFam" id="3.40.50.300:FF:000163">
    <property type="entry name" value="Multidrug resistance-associated protein member 4"/>
    <property type="match status" value="1"/>
</dbReference>
<dbReference type="GO" id="GO:0140359">
    <property type="term" value="F:ABC-type transporter activity"/>
    <property type="evidence" value="ECO:0007669"/>
    <property type="project" value="InterPro"/>
</dbReference>
<dbReference type="Pfam" id="PF00664">
    <property type="entry name" value="ABC_membrane"/>
    <property type="match status" value="2"/>
</dbReference>
<protein>
    <recommendedName>
        <fullName evidence="14">Abc transporter c family member</fullName>
    </recommendedName>
</protein>
<evidence type="ECO:0000256" key="2">
    <source>
        <dbReference type="ARBA" id="ARBA00022448"/>
    </source>
</evidence>
<keyword evidence="3 9" id="KW-0812">Transmembrane</keyword>
<evidence type="ECO:0000313" key="13">
    <source>
        <dbReference type="Proteomes" id="UP001321473"/>
    </source>
</evidence>